<dbReference type="PATRIC" id="fig|862908.3.peg.1342"/>
<proteinExistence type="predicted"/>
<reference evidence="3" key="1">
    <citation type="journal article" date="2013" name="ISME J.">
        <title>A small predatory core genome in the divergent marine Bacteriovorax marinus SJ and the terrestrial Bdellovibrio bacteriovorus.</title>
        <authorList>
            <person name="Crossman L.C."/>
            <person name="Chen H."/>
            <person name="Cerdeno-Tarraga A.M."/>
            <person name="Brooks K."/>
            <person name="Quail M.A."/>
            <person name="Pineiro S.A."/>
            <person name="Hobley L."/>
            <person name="Sockett R.E."/>
            <person name="Bentley S.D."/>
            <person name="Parkhill J."/>
            <person name="Williams H.N."/>
            <person name="Stine O.C."/>
        </authorList>
    </citation>
    <scope>NUCLEOTIDE SEQUENCE [LARGE SCALE GENOMIC DNA]</scope>
    <source>
        <strain evidence="3">ATCC BAA-682 / DSM 15412 / SJ</strain>
    </source>
</reference>
<feature type="signal peptide" evidence="1">
    <location>
        <begin position="1"/>
        <end position="20"/>
    </location>
</feature>
<dbReference type="Proteomes" id="UP000008963">
    <property type="component" value="Chromosome"/>
</dbReference>
<dbReference type="STRING" id="862908.BMS_1410"/>
<dbReference type="AlphaFoldDB" id="E1X046"/>
<keyword evidence="1" id="KW-0732">Signal</keyword>
<protein>
    <submittedName>
        <fullName evidence="2">Exported protein</fullName>
    </submittedName>
</protein>
<gene>
    <name evidence="2" type="ordered locus">BMS_1410</name>
</gene>
<dbReference type="KEGG" id="bmx:BMS_1410"/>
<dbReference type="eggNOG" id="ENOG5033U0Q">
    <property type="taxonomic scope" value="Bacteria"/>
</dbReference>
<dbReference type="HOGENOM" id="CLU_280430_0_0_7"/>
<sequence length="1027" mass="117780">MYKLLKILILSSFLCHFAGAAVERIPLDSSRIPSNDLVHPELGVLDAEQAWQLQNDEINPLDLSKLDPQASAVWKNKEDLSLDTSSDYFPVTTNGLIYLGVIASQSGTLRFSVLDEGTGNVLTIVIDKNLHTFFLRRNLLRKLGYNIGPMKYEKKINVRFNSTEEKDHFLERVIPENTFGAPSRWLVGDSEFSIDLQDAMVMLPAYNEHYNVAFGVPPKSLKSRTLRSLIIPYALLNLDESVNVLSWKAARIEEESVELEHFTLADMNPTIDDAKWMLNKIKFMTRRDFEEIVYASHYPKEVAMLLVEKLISRRNSLMRVFAIDIDDITFNSKISSGEILKEGRLLQERFEGYGSRFAYGDPDSPFKEFKYSLLSKLQSDVLENLVGRANRELQVFDINDARLDYYKEEFQNGLDHFVETGEFLEQEVGAWVSPIVNGSLILSRDVVVGNHQGSDDLVQTADTFGYGVSLGANVGFEGLPVGYSALMKGEVNYVKTYTHLKPVQSLKASLKEPYKNMVVTLFKKDVLRELENLSNIENLSDEEIREEKTKAIIDDLSKKLGVGESLVISDRLTPSFMARGGYSWANTKISLTLSSKSVLVKRIHIYRSSADLIQVYIDKGELGELGFVLGLDNYIPITRIDFSRAKGKYKVELYNVNIDSDITTNPDLYKGASALHQLIQDGDKELLENYQSPYKLENNFRDTSTKYSFLNWRLKKLKKRGKIEITTPENYETQFYKYTHEKQVGANNWAFGRDIVNYYLNQITEFITLRNEPWKNPARTFTGVSSTQSFRFESRFQDQASGRNKYADSFLAMEVRKEGWKIKEKKLKKVIRELNEQFGADIFSDDDANDATTLKLYSIFVNLNIYEKGVWNLLNFDEDKIKEMARRYRRLNYDRRHCSATRLNGAPIAKKIKCGNFQVFIDKRDKCESKFNSNKDSAVSCLVDLAILYESYLEFKHFKEILGKDNIFIYGKITGFREESDILTKPIDGNSQGKITGKYWNGPVEEVRTKMKMQANEFNGSWLRESI</sequence>
<dbReference type="EMBL" id="FQ312005">
    <property type="protein sequence ID" value="CBW26273.1"/>
    <property type="molecule type" value="Genomic_DNA"/>
</dbReference>
<keyword evidence="3" id="KW-1185">Reference proteome</keyword>
<accession>E1X046</accession>
<feature type="chain" id="PRO_5003154787" evidence="1">
    <location>
        <begin position="21"/>
        <end position="1027"/>
    </location>
</feature>
<name>E1X046_HALMS</name>
<evidence type="ECO:0000313" key="3">
    <source>
        <dbReference type="Proteomes" id="UP000008963"/>
    </source>
</evidence>
<evidence type="ECO:0000313" key="2">
    <source>
        <dbReference type="EMBL" id="CBW26273.1"/>
    </source>
</evidence>
<dbReference type="OrthoDB" id="5287094at2"/>
<evidence type="ECO:0000256" key="1">
    <source>
        <dbReference type="SAM" id="SignalP"/>
    </source>
</evidence>
<dbReference type="RefSeq" id="WP_014244057.1">
    <property type="nucleotide sequence ID" value="NC_016620.1"/>
</dbReference>
<organism evidence="2 3">
    <name type="scientific">Halobacteriovorax marinus (strain ATCC BAA-682 / DSM 15412 / SJ)</name>
    <name type="common">Bacteriovorax marinus</name>
    <dbReference type="NCBI Taxonomy" id="862908"/>
    <lineage>
        <taxon>Bacteria</taxon>
        <taxon>Pseudomonadati</taxon>
        <taxon>Bdellovibrionota</taxon>
        <taxon>Bacteriovoracia</taxon>
        <taxon>Bacteriovoracales</taxon>
        <taxon>Halobacteriovoraceae</taxon>
        <taxon>Halobacteriovorax</taxon>
    </lineage>
</organism>